<keyword evidence="2" id="KW-1185">Reference proteome</keyword>
<evidence type="ECO:0000313" key="1">
    <source>
        <dbReference type="EMBL" id="KJH41679.1"/>
    </source>
</evidence>
<reference evidence="2" key="2">
    <citation type="journal article" date="2016" name="Sci. Rep.">
        <title>Dictyocaulus viviparus genome, variome and transcriptome elucidate lungworm biology and support future intervention.</title>
        <authorList>
            <person name="McNulty S.N."/>
            <person name="Strube C."/>
            <person name="Rosa B.A."/>
            <person name="Martin J.C."/>
            <person name="Tyagi R."/>
            <person name="Choi Y.J."/>
            <person name="Wang Q."/>
            <person name="Hallsworth Pepin K."/>
            <person name="Zhang X."/>
            <person name="Ozersky P."/>
            <person name="Wilson R.K."/>
            <person name="Sternberg P.W."/>
            <person name="Gasser R.B."/>
            <person name="Mitreva M."/>
        </authorList>
    </citation>
    <scope>NUCLEOTIDE SEQUENCE [LARGE SCALE GENOMIC DNA]</scope>
    <source>
        <strain evidence="2">HannoverDv2000</strain>
    </source>
</reference>
<dbReference type="PANTHER" id="PTHR31895:SF42">
    <property type="entry name" value="ACTIVATED IN BLOCKED UNFOLDED PROTEIN RESPONSE"/>
    <property type="match status" value="1"/>
</dbReference>
<evidence type="ECO:0008006" key="3">
    <source>
        <dbReference type="Google" id="ProtNLM"/>
    </source>
</evidence>
<dbReference type="EMBL" id="KN716779">
    <property type="protein sequence ID" value="KJH41679.1"/>
    <property type="molecule type" value="Genomic_DNA"/>
</dbReference>
<dbReference type="AlphaFoldDB" id="A0A0D8XDH0"/>
<dbReference type="Proteomes" id="UP000053766">
    <property type="component" value="Unassembled WGS sequence"/>
</dbReference>
<reference evidence="1 2" key="1">
    <citation type="submission" date="2013-11" db="EMBL/GenBank/DDBJ databases">
        <title>Draft genome of the bovine lungworm Dictyocaulus viviparus.</title>
        <authorList>
            <person name="Mitreva M."/>
        </authorList>
    </citation>
    <scope>NUCLEOTIDE SEQUENCE [LARGE SCALE GENOMIC DNA]</scope>
    <source>
        <strain evidence="1 2">HannoverDv2000</strain>
    </source>
</reference>
<proteinExistence type="predicted"/>
<protein>
    <recommendedName>
        <fullName evidence="3">Cysteine rich repeat-containing domain protein</fullName>
    </recommendedName>
</protein>
<gene>
    <name evidence="1" type="ORF">DICVIV_12338</name>
</gene>
<organism evidence="1 2">
    <name type="scientific">Dictyocaulus viviparus</name>
    <name type="common">Bovine lungworm</name>
    <dbReference type="NCBI Taxonomy" id="29172"/>
    <lineage>
        <taxon>Eukaryota</taxon>
        <taxon>Metazoa</taxon>
        <taxon>Ecdysozoa</taxon>
        <taxon>Nematoda</taxon>
        <taxon>Chromadorea</taxon>
        <taxon>Rhabditida</taxon>
        <taxon>Rhabditina</taxon>
        <taxon>Rhabditomorpha</taxon>
        <taxon>Strongyloidea</taxon>
        <taxon>Metastrongylidae</taxon>
        <taxon>Dictyocaulus</taxon>
    </lineage>
</organism>
<evidence type="ECO:0000313" key="2">
    <source>
        <dbReference type="Proteomes" id="UP000053766"/>
    </source>
</evidence>
<accession>A0A0D8XDH0</accession>
<dbReference type="PANTHER" id="PTHR31895">
    <property type="entry name" value="PROTEIN CBG03177-RELATED"/>
    <property type="match status" value="1"/>
</dbReference>
<name>A0A0D8XDH0_DICVI</name>
<sequence>METFILGNIYFDIFRRRIHRFDLEFQFTGLIQNPILLQQFPPQQLLMHEAQPNCLNLCMQYCTAPCTTASCVDACRPLCDVQCEQVLANACEGSCLSQCGAICQTSLPCRQSCNTQCQAACQSYISSCQKKPCDRRLSLISKLRPQQNLLSTCQQSCNSNCLSNCQGSSTFGSCEPICRNTCLRTCKNAQQIVTPCTSSTSGCGCSAGYTPCAKDMCCRK</sequence>